<evidence type="ECO:0000313" key="1">
    <source>
        <dbReference type="EMBL" id="TLX44524.1"/>
    </source>
</evidence>
<reference evidence="1 2" key="1">
    <citation type="submission" date="2019-05" db="EMBL/GenBank/DDBJ databases">
        <authorList>
            <person name="Zhou X."/>
        </authorList>
    </citation>
    <scope>NUCLEOTIDE SEQUENCE [LARGE SCALE GENOMIC DNA]</scope>
    <source>
        <strain evidence="1 2">DSM 432</strain>
    </source>
</reference>
<accession>A0A6C1KMT4</accession>
<dbReference type="GeneID" id="95772394"/>
<comment type="caution">
    <text evidence="1">The sequence shown here is derived from an EMBL/GenBank/DDBJ whole genome shotgun (WGS) entry which is preliminary data.</text>
</comment>
<dbReference type="EMBL" id="VAUP01000007">
    <property type="protein sequence ID" value="TLX44524.1"/>
    <property type="molecule type" value="Genomic_DNA"/>
</dbReference>
<evidence type="ECO:0000313" key="2">
    <source>
        <dbReference type="Proteomes" id="UP000305131"/>
    </source>
</evidence>
<dbReference type="RefSeq" id="WP_138398010.1">
    <property type="nucleotide sequence ID" value="NZ_JAIVFO010000077.1"/>
</dbReference>
<sequence length="47" mass="5145">MPTLFRLLAVLAVLCGLAYAAMWALANKVEPLQREISFTVPAEKIGK</sequence>
<protein>
    <submittedName>
        <fullName evidence="1">Potassium-transporting ATPase subunit C</fullName>
    </submittedName>
</protein>
<dbReference type="AlphaFoldDB" id="A0A6C1KMT4"/>
<dbReference type="Proteomes" id="UP000305131">
    <property type="component" value="Unassembled WGS sequence"/>
</dbReference>
<organism evidence="1 2">
    <name type="scientific">Xanthobacter autotrophicus</name>
    <dbReference type="NCBI Taxonomy" id="280"/>
    <lineage>
        <taxon>Bacteria</taxon>
        <taxon>Pseudomonadati</taxon>
        <taxon>Pseudomonadota</taxon>
        <taxon>Alphaproteobacteria</taxon>
        <taxon>Hyphomicrobiales</taxon>
        <taxon>Xanthobacteraceae</taxon>
        <taxon>Xanthobacter</taxon>
    </lineage>
</organism>
<gene>
    <name evidence="1" type="ORF">FBQ73_02860</name>
</gene>
<name>A0A6C1KMT4_XANAU</name>
<proteinExistence type="predicted"/>